<feature type="region of interest" description="Disordered" evidence="1">
    <location>
        <begin position="58"/>
        <end position="78"/>
    </location>
</feature>
<dbReference type="EMBL" id="BRYA01000092">
    <property type="protein sequence ID" value="GMI38826.1"/>
    <property type="molecule type" value="Genomic_DNA"/>
</dbReference>
<feature type="compositionally biased region" description="Basic and acidic residues" evidence="1">
    <location>
        <begin position="288"/>
        <end position="297"/>
    </location>
</feature>
<protein>
    <submittedName>
        <fullName evidence="2">Uncharacterized protein</fullName>
    </submittedName>
</protein>
<feature type="region of interest" description="Disordered" evidence="1">
    <location>
        <begin position="267"/>
        <end position="323"/>
    </location>
</feature>
<evidence type="ECO:0000313" key="3">
    <source>
        <dbReference type="Proteomes" id="UP001165065"/>
    </source>
</evidence>
<keyword evidence="3" id="KW-1185">Reference proteome</keyword>
<proteinExistence type="predicted"/>
<evidence type="ECO:0000313" key="2">
    <source>
        <dbReference type="EMBL" id="GMI38826.1"/>
    </source>
</evidence>
<dbReference type="Proteomes" id="UP001165065">
    <property type="component" value="Unassembled WGS sequence"/>
</dbReference>
<name>A0A9W7GA27_9STRA</name>
<feature type="region of interest" description="Disordered" evidence="1">
    <location>
        <begin position="1"/>
        <end position="33"/>
    </location>
</feature>
<dbReference type="AlphaFoldDB" id="A0A9W7GA27"/>
<gene>
    <name evidence="2" type="ORF">TrCOL_g10226</name>
</gene>
<feature type="compositionally biased region" description="Low complexity" evidence="1">
    <location>
        <begin position="314"/>
        <end position="323"/>
    </location>
</feature>
<evidence type="ECO:0000256" key="1">
    <source>
        <dbReference type="SAM" id="MobiDB-lite"/>
    </source>
</evidence>
<accession>A0A9W7GA27</accession>
<sequence>MTLNRWGVDASDIDPKNPSGAERKGVIDAEKELPDHSPALAMLDRLTVVLDGEPYTRRHNPALLDKPRNAPQDGEEASNSRDFYYTSLTSALLSPSPPLPPSPNVSSTSSHLSLYPHDPIPLLYLSYLCLLHPTLPLPTLPSLLFPYTPLPPQFKPTSSSLLYPLLTQSPNSLQNNEDILLSTLTSFLTPLRRSPYANLAFPLLSYLTLLESQGRFSEVVSNALRFRDAYTDDVDPDFRYDAVVYGGMASAGKAEGRGLGGESLYVPRIGGRGEEDGGGGGGVDGGEVEGRGEEGDKSGVGFRWFSGSGGGEGPSSEDGNSSGLASAVRMWDEGFLGVLRGAGLGVGMEGRGGHWLAQAVGYGHPETVAPKLTPWYLGNAAVGLIRLGMQGGVGWEDERWRELEKAFEELYSDCGPSVMDHYEVGTAAACFVLGERRGKEVGIRALQDGGRGWGRYYGGLGKIKDEIKRFEVEGGDLDMTEAAELVMRVYMGEDGEGEKPSFLVNPRFESRVFSEHIIVAAGINSREYSHHKVALAVAMSSVNERPGSVAGWERLRNCFDVLGDFEGREWAEGMAESGGRDDGGTFRTVS</sequence>
<comment type="caution">
    <text evidence="2">The sequence shown here is derived from an EMBL/GenBank/DDBJ whole genome shotgun (WGS) entry which is preliminary data.</text>
</comment>
<feature type="compositionally biased region" description="Basic and acidic residues" evidence="1">
    <location>
        <begin position="21"/>
        <end position="33"/>
    </location>
</feature>
<organism evidence="2 3">
    <name type="scientific">Triparma columacea</name>
    <dbReference type="NCBI Taxonomy" id="722753"/>
    <lineage>
        <taxon>Eukaryota</taxon>
        <taxon>Sar</taxon>
        <taxon>Stramenopiles</taxon>
        <taxon>Ochrophyta</taxon>
        <taxon>Bolidophyceae</taxon>
        <taxon>Parmales</taxon>
        <taxon>Triparmaceae</taxon>
        <taxon>Triparma</taxon>
    </lineage>
</organism>
<reference evidence="3" key="1">
    <citation type="journal article" date="2023" name="Commun. Biol.">
        <title>Genome analysis of Parmales, the sister group of diatoms, reveals the evolutionary specialization of diatoms from phago-mixotrophs to photoautotrophs.</title>
        <authorList>
            <person name="Ban H."/>
            <person name="Sato S."/>
            <person name="Yoshikawa S."/>
            <person name="Yamada K."/>
            <person name="Nakamura Y."/>
            <person name="Ichinomiya M."/>
            <person name="Sato N."/>
            <person name="Blanc-Mathieu R."/>
            <person name="Endo H."/>
            <person name="Kuwata A."/>
            <person name="Ogata H."/>
        </authorList>
    </citation>
    <scope>NUCLEOTIDE SEQUENCE [LARGE SCALE GENOMIC DNA]</scope>
</reference>